<dbReference type="SUPFAM" id="SSF53686">
    <property type="entry name" value="Tryptophan synthase beta subunit-like PLP-dependent enzymes"/>
    <property type="match status" value="1"/>
</dbReference>
<sequence length="320" mass="33322">MTAFGLLDVQDAARRLDGVAHRTPVVTSTRLDAELGVEVHLKCENLQRMGAFKFRGAYNALSRLEDAARAAGVVAFSSGNHAQAVALAARLLGIPATIVMPTDAPQIKLTATKGYGAQVVTYDRRTEDRAEIARELAARDGRTVIPPFDNAQIAAGQGTAALELMQDVPDLDAVIAPLGGGGLLSGTAIAARGIRPTAKIFGAEPAAGDDGKQSFDAGRIVQIPVPDTLADGAQTTALGELTFPIIRELVEDIVRVTDDELVDAMRTLAHTCKLVVEPTGALALAAARTLAPSMQGAKVGVILSGGNVDLARYANLLTSN</sequence>
<organism evidence="4 5">
    <name type="scientific">Flexivirga alba</name>
    <dbReference type="NCBI Taxonomy" id="702742"/>
    <lineage>
        <taxon>Bacteria</taxon>
        <taxon>Bacillati</taxon>
        <taxon>Actinomycetota</taxon>
        <taxon>Actinomycetes</taxon>
        <taxon>Micrococcales</taxon>
        <taxon>Dermacoccaceae</taxon>
        <taxon>Flexivirga</taxon>
    </lineage>
</organism>
<dbReference type="Proteomes" id="UP001596298">
    <property type="component" value="Unassembled WGS sequence"/>
</dbReference>
<keyword evidence="5" id="KW-1185">Reference proteome</keyword>
<keyword evidence="4" id="KW-0456">Lyase</keyword>
<evidence type="ECO:0000313" key="5">
    <source>
        <dbReference type="Proteomes" id="UP001596298"/>
    </source>
</evidence>
<evidence type="ECO:0000256" key="2">
    <source>
        <dbReference type="ARBA" id="ARBA00022898"/>
    </source>
</evidence>
<dbReference type="EMBL" id="JBHSWH010000001">
    <property type="protein sequence ID" value="MFC6705227.1"/>
    <property type="molecule type" value="Genomic_DNA"/>
</dbReference>
<name>A0ABW2AEM6_9MICO</name>
<comment type="cofactor">
    <cofactor evidence="1">
        <name>pyridoxal 5'-phosphate</name>
        <dbReference type="ChEBI" id="CHEBI:597326"/>
    </cofactor>
</comment>
<gene>
    <name evidence="4" type="ORF">ACFQDH_08090</name>
</gene>
<comment type="caution">
    <text evidence="4">The sequence shown here is derived from an EMBL/GenBank/DDBJ whole genome shotgun (WGS) entry which is preliminary data.</text>
</comment>
<dbReference type="PANTHER" id="PTHR43050:SF1">
    <property type="entry name" value="SERINE RACEMASE"/>
    <property type="match status" value="1"/>
</dbReference>
<reference evidence="5" key="1">
    <citation type="journal article" date="2019" name="Int. J. Syst. Evol. Microbiol.">
        <title>The Global Catalogue of Microorganisms (GCM) 10K type strain sequencing project: providing services to taxonomists for standard genome sequencing and annotation.</title>
        <authorList>
            <consortium name="The Broad Institute Genomics Platform"/>
            <consortium name="The Broad Institute Genome Sequencing Center for Infectious Disease"/>
            <person name="Wu L."/>
            <person name="Ma J."/>
        </authorList>
    </citation>
    <scope>NUCLEOTIDE SEQUENCE [LARGE SCALE GENOMIC DNA]</scope>
    <source>
        <strain evidence="5">CCUG 58127</strain>
    </source>
</reference>
<accession>A0ABW2AEM6</accession>
<dbReference type="PANTHER" id="PTHR43050">
    <property type="entry name" value="SERINE / THREONINE RACEMASE FAMILY MEMBER"/>
    <property type="match status" value="1"/>
</dbReference>
<dbReference type="GO" id="GO:0030848">
    <property type="term" value="F:threo-3-hydroxyaspartate ammonia-lyase activity"/>
    <property type="evidence" value="ECO:0007669"/>
    <property type="project" value="UniProtKB-EC"/>
</dbReference>
<dbReference type="InterPro" id="IPR001926">
    <property type="entry name" value="TrpB-like_PALP"/>
</dbReference>
<keyword evidence="2" id="KW-0663">Pyridoxal phosphate</keyword>
<proteinExistence type="predicted"/>
<dbReference type="EC" id="4.3.1.16" evidence="4"/>
<dbReference type="InterPro" id="IPR036052">
    <property type="entry name" value="TrpB-like_PALP_sf"/>
</dbReference>
<evidence type="ECO:0000313" key="4">
    <source>
        <dbReference type="EMBL" id="MFC6705227.1"/>
    </source>
</evidence>
<dbReference type="Gene3D" id="3.40.50.1100">
    <property type="match status" value="2"/>
</dbReference>
<dbReference type="Pfam" id="PF00291">
    <property type="entry name" value="PALP"/>
    <property type="match status" value="1"/>
</dbReference>
<dbReference type="CDD" id="cd01562">
    <property type="entry name" value="Thr-dehyd"/>
    <property type="match status" value="1"/>
</dbReference>
<feature type="domain" description="Tryptophan synthase beta chain-like PALP" evidence="3">
    <location>
        <begin position="21"/>
        <end position="305"/>
    </location>
</feature>
<evidence type="ECO:0000259" key="3">
    <source>
        <dbReference type="Pfam" id="PF00291"/>
    </source>
</evidence>
<protein>
    <submittedName>
        <fullName evidence="4">Threo-3-hydroxy-L-aspartate ammonia-lyase</fullName>
        <ecNumber evidence="4">4.3.1.16</ecNumber>
    </submittedName>
</protein>
<evidence type="ECO:0000256" key="1">
    <source>
        <dbReference type="ARBA" id="ARBA00001933"/>
    </source>
</evidence>
<dbReference type="NCBIfam" id="NF005454">
    <property type="entry name" value="PRK07048.1"/>
    <property type="match status" value="1"/>
</dbReference>
<dbReference type="RefSeq" id="WP_382400182.1">
    <property type="nucleotide sequence ID" value="NZ_JBHSWH010000001.1"/>
</dbReference>